<evidence type="ECO:0000313" key="2">
    <source>
        <dbReference type="EMBL" id="CAE0816448.1"/>
    </source>
</evidence>
<sequence length="156" mass="18125">MPDAKHASQLTCLPLKWGRRRCWTRPVFRRLVGQVLALRTRNILMSIEERAKHFRHKNCMNTPLPPTSHKQSPIKSTIQLALTFLISQRALGPAQTFKVPNKYIRRGARHERTHPTDNTTPFPWTSINSRAARTPRQVLPQNRALPAYALYDWLQN</sequence>
<dbReference type="EMBL" id="HBJA01078807">
    <property type="protein sequence ID" value="CAE0816448.1"/>
    <property type="molecule type" value="Transcribed_RNA"/>
</dbReference>
<feature type="region of interest" description="Disordered" evidence="1">
    <location>
        <begin position="106"/>
        <end position="129"/>
    </location>
</feature>
<dbReference type="AlphaFoldDB" id="A0A7S4FVG0"/>
<proteinExistence type="predicted"/>
<name>A0A7S4FVG0_9EUGL</name>
<protein>
    <submittedName>
        <fullName evidence="2">Uncharacterized protein</fullName>
    </submittedName>
</protein>
<gene>
    <name evidence="2" type="ORF">EGYM00163_LOCUS27609</name>
</gene>
<organism evidence="2">
    <name type="scientific">Eutreptiella gymnastica</name>
    <dbReference type="NCBI Taxonomy" id="73025"/>
    <lineage>
        <taxon>Eukaryota</taxon>
        <taxon>Discoba</taxon>
        <taxon>Euglenozoa</taxon>
        <taxon>Euglenida</taxon>
        <taxon>Spirocuta</taxon>
        <taxon>Euglenophyceae</taxon>
        <taxon>Eutreptiales</taxon>
        <taxon>Eutreptiaceae</taxon>
        <taxon>Eutreptiella</taxon>
    </lineage>
</organism>
<feature type="compositionally biased region" description="Polar residues" evidence="1">
    <location>
        <begin position="116"/>
        <end position="129"/>
    </location>
</feature>
<evidence type="ECO:0000256" key="1">
    <source>
        <dbReference type="SAM" id="MobiDB-lite"/>
    </source>
</evidence>
<reference evidence="2" key="1">
    <citation type="submission" date="2021-01" db="EMBL/GenBank/DDBJ databases">
        <authorList>
            <person name="Corre E."/>
            <person name="Pelletier E."/>
            <person name="Niang G."/>
            <person name="Scheremetjew M."/>
            <person name="Finn R."/>
            <person name="Kale V."/>
            <person name="Holt S."/>
            <person name="Cochrane G."/>
            <person name="Meng A."/>
            <person name="Brown T."/>
            <person name="Cohen L."/>
        </authorList>
    </citation>
    <scope>NUCLEOTIDE SEQUENCE</scope>
    <source>
        <strain evidence="2">CCMP1594</strain>
    </source>
</reference>
<accession>A0A7S4FVG0</accession>